<accession>A0AAD6QA01</accession>
<comment type="caution">
    <text evidence="1">The sequence shown here is derived from an EMBL/GenBank/DDBJ whole genome shotgun (WGS) entry which is preliminary data.</text>
</comment>
<gene>
    <name evidence="1" type="ORF">NC653_025475</name>
</gene>
<dbReference type="Proteomes" id="UP001164929">
    <property type="component" value="Chromosome 10"/>
</dbReference>
<keyword evidence="2" id="KW-1185">Reference proteome</keyword>
<dbReference type="EMBL" id="JAQIZT010000010">
    <property type="protein sequence ID" value="KAJ6982373.1"/>
    <property type="molecule type" value="Genomic_DNA"/>
</dbReference>
<dbReference type="AlphaFoldDB" id="A0AAD6QA01"/>
<organism evidence="1 2">
    <name type="scientific">Populus alba x Populus x berolinensis</name>
    <dbReference type="NCBI Taxonomy" id="444605"/>
    <lineage>
        <taxon>Eukaryota</taxon>
        <taxon>Viridiplantae</taxon>
        <taxon>Streptophyta</taxon>
        <taxon>Embryophyta</taxon>
        <taxon>Tracheophyta</taxon>
        <taxon>Spermatophyta</taxon>
        <taxon>Magnoliopsida</taxon>
        <taxon>eudicotyledons</taxon>
        <taxon>Gunneridae</taxon>
        <taxon>Pentapetalae</taxon>
        <taxon>rosids</taxon>
        <taxon>fabids</taxon>
        <taxon>Malpighiales</taxon>
        <taxon>Salicaceae</taxon>
        <taxon>Saliceae</taxon>
        <taxon>Populus</taxon>
    </lineage>
</organism>
<evidence type="ECO:0000313" key="2">
    <source>
        <dbReference type="Proteomes" id="UP001164929"/>
    </source>
</evidence>
<evidence type="ECO:0000313" key="1">
    <source>
        <dbReference type="EMBL" id="KAJ6982373.1"/>
    </source>
</evidence>
<protein>
    <submittedName>
        <fullName evidence="1">Uncharacterized protein</fullName>
    </submittedName>
</protein>
<name>A0AAD6QA01_9ROSI</name>
<proteinExistence type="predicted"/>
<sequence>MPSGFGFCWPNILASSCQSGWIAKSRIIQANKELVASNVKCFAHINQSSVFLSQVPQILSRPRSSTVYCVRKMED</sequence>
<reference evidence="1" key="1">
    <citation type="journal article" date="2023" name="Mol. Ecol. Resour.">
        <title>Chromosome-level genome assembly of a triploid poplar Populus alba 'Berolinensis'.</title>
        <authorList>
            <person name="Chen S."/>
            <person name="Yu Y."/>
            <person name="Wang X."/>
            <person name="Wang S."/>
            <person name="Zhang T."/>
            <person name="Zhou Y."/>
            <person name="He R."/>
            <person name="Meng N."/>
            <person name="Wang Y."/>
            <person name="Liu W."/>
            <person name="Liu Z."/>
            <person name="Liu J."/>
            <person name="Guo Q."/>
            <person name="Huang H."/>
            <person name="Sederoff R.R."/>
            <person name="Wang G."/>
            <person name="Qu G."/>
            <person name="Chen S."/>
        </authorList>
    </citation>
    <scope>NUCLEOTIDE SEQUENCE</scope>
    <source>
        <strain evidence="1">SC-2020</strain>
    </source>
</reference>